<dbReference type="InterPro" id="IPR005925">
    <property type="entry name" value="Agmatinase-rel"/>
</dbReference>
<dbReference type="InterPro" id="IPR006035">
    <property type="entry name" value="Ureohydrolase"/>
</dbReference>
<keyword evidence="7" id="KW-1185">Reference proteome</keyword>
<dbReference type="Gene3D" id="3.40.800.10">
    <property type="entry name" value="Ureohydrolase domain"/>
    <property type="match status" value="1"/>
</dbReference>
<keyword evidence="4" id="KW-0464">Manganese</keyword>
<feature type="binding site" evidence="4">
    <location>
        <position position="248"/>
    </location>
    <ligand>
        <name>Mn(2+)</name>
        <dbReference type="ChEBI" id="CHEBI:29035"/>
        <label>1</label>
    </ligand>
</feature>
<feature type="binding site" evidence="4">
    <location>
        <position position="158"/>
    </location>
    <ligand>
        <name>Mn(2+)</name>
        <dbReference type="ChEBI" id="CHEBI:29035"/>
        <label>1</label>
    </ligand>
</feature>
<comment type="cofactor">
    <cofactor evidence="4">
        <name>Mn(2+)</name>
        <dbReference type="ChEBI" id="CHEBI:29035"/>
    </cofactor>
    <text evidence="4">Binds 2 manganese ions per subunit.</text>
</comment>
<dbReference type="GO" id="GO:0033389">
    <property type="term" value="P:putrescine biosynthetic process from arginine, via agmatine"/>
    <property type="evidence" value="ECO:0007669"/>
    <property type="project" value="TreeGrafter"/>
</dbReference>
<dbReference type="CDD" id="cd11592">
    <property type="entry name" value="Agmatinase_PAH"/>
    <property type="match status" value="1"/>
</dbReference>
<evidence type="ECO:0000256" key="4">
    <source>
        <dbReference type="PIRSR" id="PIRSR036979-1"/>
    </source>
</evidence>
<dbReference type="AlphaFoldDB" id="A0A2T6B3D9"/>
<dbReference type="OrthoDB" id="9788689at2"/>
<evidence type="ECO:0000256" key="2">
    <source>
        <dbReference type="ARBA" id="ARBA00022723"/>
    </source>
</evidence>
<dbReference type="InterPro" id="IPR023696">
    <property type="entry name" value="Ureohydrolase_dom_sf"/>
</dbReference>
<reference evidence="6 7" key="1">
    <citation type="submission" date="2018-04" db="EMBL/GenBank/DDBJ databases">
        <title>Genomic Encyclopedia of Archaeal and Bacterial Type Strains, Phase II (KMG-II): from individual species to whole genera.</title>
        <authorList>
            <person name="Goeker M."/>
        </authorList>
    </citation>
    <scope>NUCLEOTIDE SEQUENCE [LARGE SCALE GENOMIC DNA]</scope>
    <source>
        <strain evidence="6 7">DSM 21823</strain>
    </source>
</reference>
<feature type="binding site" evidence="4">
    <location>
        <position position="156"/>
    </location>
    <ligand>
        <name>Mn(2+)</name>
        <dbReference type="ChEBI" id="CHEBI:29035"/>
        <label>1</label>
    </ligand>
</feature>
<dbReference type="GO" id="GO:0008783">
    <property type="term" value="F:agmatinase activity"/>
    <property type="evidence" value="ECO:0007669"/>
    <property type="project" value="TreeGrafter"/>
</dbReference>
<comment type="similarity">
    <text evidence="1">Belongs to the arginase family. Agmatinase subfamily.</text>
</comment>
<dbReference type="NCBIfam" id="TIGR01230">
    <property type="entry name" value="agmatinase"/>
    <property type="match status" value="1"/>
</dbReference>
<dbReference type="PRINTS" id="PR00116">
    <property type="entry name" value="ARGINASE"/>
</dbReference>
<protein>
    <submittedName>
        <fullName evidence="6">Agmatinase</fullName>
    </submittedName>
</protein>
<evidence type="ECO:0000313" key="6">
    <source>
        <dbReference type="EMBL" id="PTX50571.1"/>
    </source>
</evidence>
<accession>A0A2T6B3D9</accession>
<dbReference type="EMBL" id="QBKP01000005">
    <property type="protein sequence ID" value="PTX50571.1"/>
    <property type="molecule type" value="Genomic_DNA"/>
</dbReference>
<evidence type="ECO:0000313" key="7">
    <source>
        <dbReference type="Proteomes" id="UP000244224"/>
    </source>
</evidence>
<feature type="binding site" evidence="4">
    <location>
        <position position="246"/>
    </location>
    <ligand>
        <name>Mn(2+)</name>
        <dbReference type="ChEBI" id="CHEBI:29035"/>
        <label>1</label>
    </ligand>
</feature>
<name>A0A2T6B3D9_9RHOB</name>
<dbReference type="PROSITE" id="PS01053">
    <property type="entry name" value="ARGINASE_1"/>
    <property type="match status" value="1"/>
</dbReference>
<sequence length="325" mass="34922">MTKPKSEIYQPLSSDVVPRYAGIATFMRLPQVSLEQATDLDIGIIGVPWDGGTTNRAGARHGPRQVREMSALMRRYHPVLNISPYEIANCADLGDAPVNPLEIVGTLDGLKAHYQQLVGRGITPLSVGGDHLVTLPILRALAERHGPLGMIQFDAHSDLWDVYFGGSKYAHGTPFRRAIEEGILDPNRLVQIGLRGGLYSAEDNDWAVEQGVHQFPIEAVEEQGCDAVLAEALRLVGAGPAYVTFDIDCLDPAHAPGTGTPEVGGFTTLQAQRMLRRLRGVNFVGADVVEVSPPFDPGGATALAGATMLFELICLLAERRALATG</sequence>
<dbReference type="PANTHER" id="PTHR11358:SF26">
    <property type="entry name" value="GUANIDINO ACID HYDROLASE, MITOCHONDRIAL"/>
    <property type="match status" value="1"/>
</dbReference>
<dbReference type="Proteomes" id="UP000244224">
    <property type="component" value="Unassembled WGS sequence"/>
</dbReference>
<evidence type="ECO:0000256" key="5">
    <source>
        <dbReference type="RuleBase" id="RU003684"/>
    </source>
</evidence>
<organism evidence="6 7">
    <name type="scientific">Gemmobacter caeni</name>
    <dbReference type="NCBI Taxonomy" id="589035"/>
    <lineage>
        <taxon>Bacteria</taxon>
        <taxon>Pseudomonadati</taxon>
        <taxon>Pseudomonadota</taxon>
        <taxon>Alphaproteobacteria</taxon>
        <taxon>Rhodobacterales</taxon>
        <taxon>Paracoccaceae</taxon>
        <taxon>Gemmobacter</taxon>
    </lineage>
</organism>
<dbReference type="PROSITE" id="PS51409">
    <property type="entry name" value="ARGINASE_2"/>
    <property type="match status" value="1"/>
</dbReference>
<keyword evidence="2 4" id="KW-0479">Metal-binding</keyword>
<feature type="binding site" evidence="4">
    <location>
        <position position="131"/>
    </location>
    <ligand>
        <name>Mn(2+)</name>
        <dbReference type="ChEBI" id="CHEBI:29035"/>
        <label>1</label>
    </ligand>
</feature>
<evidence type="ECO:0000256" key="1">
    <source>
        <dbReference type="ARBA" id="ARBA00009227"/>
    </source>
</evidence>
<evidence type="ECO:0000256" key="3">
    <source>
        <dbReference type="ARBA" id="ARBA00022801"/>
    </source>
</evidence>
<comment type="caution">
    <text evidence="6">The sequence shown here is derived from an EMBL/GenBank/DDBJ whole genome shotgun (WGS) entry which is preliminary data.</text>
</comment>
<gene>
    <name evidence="6" type="ORF">C8N34_105216</name>
</gene>
<keyword evidence="3 5" id="KW-0378">Hydrolase</keyword>
<dbReference type="PANTHER" id="PTHR11358">
    <property type="entry name" value="ARGINASE/AGMATINASE"/>
    <property type="match status" value="1"/>
</dbReference>
<dbReference type="InterPro" id="IPR020855">
    <property type="entry name" value="Ureohydrolase_Mn_BS"/>
</dbReference>
<proteinExistence type="inferred from homology"/>
<dbReference type="SUPFAM" id="SSF52768">
    <property type="entry name" value="Arginase/deacetylase"/>
    <property type="match status" value="1"/>
</dbReference>
<dbReference type="GO" id="GO:0046872">
    <property type="term" value="F:metal ion binding"/>
    <property type="evidence" value="ECO:0007669"/>
    <property type="project" value="UniProtKB-KW"/>
</dbReference>
<feature type="binding site" evidence="4">
    <location>
        <position position="154"/>
    </location>
    <ligand>
        <name>Mn(2+)</name>
        <dbReference type="ChEBI" id="CHEBI:29035"/>
        <label>1</label>
    </ligand>
</feature>
<dbReference type="Pfam" id="PF00491">
    <property type="entry name" value="Arginase"/>
    <property type="match status" value="1"/>
</dbReference>
<dbReference type="PIRSF" id="PIRSF036979">
    <property type="entry name" value="Arginase"/>
    <property type="match status" value="1"/>
</dbReference>